<dbReference type="PIRSF" id="PIRSF000446">
    <property type="entry name" value="Mct"/>
    <property type="match status" value="1"/>
</dbReference>
<evidence type="ECO:0000256" key="7">
    <source>
        <dbReference type="PIRSR" id="PIRSR000446-1"/>
    </source>
</evidence>
<evidence type="ECO:0000256" key="4">
    <source>
        <dbReference type="ARBA" id="ARBA00023315"/>
    </source>
</evidence>
<dbReference type="InterPro" id="IPR016036">
    <property type="entry name" value="Malonyl_transacylase_ACP-bd"/>
</dbReference>
<dbReference type="SUPFAM" id="SSF55048">
    <property type="entry name" value="Probable ACP-binding domain of malonyl-CoA ACP transacylase"/>
    <property type="match status" value="1"/>
</dbReference>
<evidence type="ECO:0000256" key="5">
    <source>
        <dbReference type="ARBA" id="ARBA00048462"/>
    </source>
</evidence>
<dbReference type="Pfam" id="PF00698">
    <property type="entry name" value="Acyl_transf_1"/>
    <property type="match status" value="1"/>
</dbReference>
<evidence type="ECO:0000256" key="3">
    <source>
        <dbReference type="ARBA" id="ARBA00022679"/>
    </source>
</evidence>
<dbReference type="GO" id="GO:0004314">
    <property type="term" value="F:[acyl-carrier-protein] S-malonyltransferase activity"/>
    <property type="evidence" value="ECO:0007669"/>
    <property type="project" value="UniProtKB-EC"/>
</dbReference>
<evidence type="ECO:0000259" key="8">
    <source>
        <dbReference type="SMART" id="SM00827"/>
    </source>
</evidence>
<keyword evidence="4 6" id="KW-0012">Acyltransferase</keyword>
<comment type="catalytic activity">
    <reaction evidence="5 6">
        <text>holo-[ACP] + malonyl-CoA = malonyl-[ACP] + CoA</text>
        <dbReference type="Rhea" id="RHEA:41792"/>
        <dbReference type="Rhea" id="RHEA-COMP:9623"/>
        <dbReference type="Rhea" id="RHEA-COMP:9685"/>
        <dbReference type="ChEBI" id="CHEBI:57287"/>
        <dbReference type="ChEBI" id="CHEBI:57384"/>
        <dbReference type="ChEBI" id="CHEBI:64479"/>
        <dbReference type="ChEBI" id="CHEBI:78449"/>
        <dbReference type="EC" id="2.3.1.39"/>
    </reaction>
</comment>
<dbReference type="EC" id="2.3.1.39" evidence="1 6"/>
<dbReference type="EMBL" id="CP022759">
    <property type="protein sequence ID" value="AXV82066.1"/>
    <property type="molecule type" value="Genomic_DNA"/>
</dbReference>
<dbReference type="InterPro" id="IPR014043">
    <property type="entry name" value="Acyl_transferase_dom"/>
</dbReference>
<feature type="active site" evidence="7">
    <location>
        <position position="90"/>
    </location>
</feature>
<evidence type="ECO:0000313" key="10">
    <source>
        <dbReference type="Proteomes" id="UP000261758"/>
    </source>
</evidence>
<keyword evidence="3 6" id="KW-0808">Transferase</keyword>
<dbReference type="InterPro" id="IPR001227">
    <property type="entry name" value="Ac_transferase_dom_sf"/>
</dbReference>
<dbReference type="AlphaFoldDB" id="A0AAD0S7L8"/>
<sequence length="309" mass="31490">MTFAFVFPGQGSQSVGMLNAFADHPAVAATLAEASDALGQDIGKLIAEGPADELNLTANTQPVMLTAAVAVYRAWQAAGGPAPTVVAGHSLGEYSALVAAGAIAFKDAVPLVRFRAKAMQEAVPVGEGGMAAILGLSDDDVRAVCAEASIAGVVEAVNFNAPAQVVIAGAKAAVEKACEVAKAKGAKRALPLPVSAPFHSSLLKPASDRLREHLANVTVSAPSIPVINNVDVVVVNDPAAIKDALVRQAASPVRWVETVQKMKADGITRVVECGPGKVLAGLTKRIDGDIVGDAIFDPASLEAVLAQLK</sequence>
<feature type="domain" description="Malonyl-CoA:ACP transacylase (MAT)" evidence="8">
    <location>
        <begin position="6"/>
        <end position="309"/>
    </location>
</feature>
<dbReference type="InterPro" id="IPR024925">
    <property type="entry name" value="Malonyl_CoA-ACP_transAc"/>
</dbReference>
<dbReference type="PANTHER" id="PTHR42681:SF1">
    <property type="entry name" value="MALONYL-COA-ACYL CARRIER PROTEIN TRANSACYLASE, MITOCHONDRIAL"/>
    <property type="match status" value="1"/>
</dbReference>
<dbReference type="PANTHER" id="PTHR42681">
    <property type="entry name" value="MALONYL-COA-ACYL CARRIER PROTEIN TRANSACYLASE, MITOCHONDRIAL"/>
    <property type="match status" value="1"/>
</dbReference>
<dbReference type="InterPro" id="IPR016035">
    <property type="entry name" value="Acyl_Trfase/lysoPLipase"/>
</dbReference>
<evidence type="ECO:0000313" key="9">
    <source>
        <dbReference type="EMBL" id="AXV82066.1"/>
    </source>
</evidence>
<comment type="similarity">
    <text evidence="6">Belongs to the fabD family.</text>
</comment>
<dbReference type="SUPFAM" id="SSF52151">
    <property type="entry name" value="FabD/lysophospholipase-like"/>
    <property type="match status" value="1"/>
</dbReference>
<dbReference type="Gene3D" id="3.40.366.10">
    <property type="entry name" value="Malonyl-Coenzyme A Acyl Carrier Protein, domain 2"/>
    <property type="match status" value="1"/>
</dbReference>
<dbReference type="RefSeq" id="WP_118869660.1">
    <property type="nucleotide sequence ID" value="NZ_CP022759.1"/>
</dbReference>
<accession>A0AAD0S7L8</accession>
<evidence type="ECO:0000256" key="1">
    <source>
        <dbReference type="ARBA" id="ARBA00013258"/>
    </source>
</evidence>
<dbReference type="Proteomes" id="UP000261758">
    <property type="component" value="Chromosome"/>
</dbReference>
<protein>
    <recommendedName>
        <fullName evidence="2 6">Malonyl CoA-acyl carrier protein transacylase</fullName>
        <ecNumber evidence="1 6">2.3.1.39</ecNumber>
    </recommendedName>
</protein>
<gene>
    <name evidence="9" type="primary">fabD</name>
    <name evidence="9" type="ORF">CJO77_11265</name>
</gene>
<dbReference type="GO" id="GO:0006633">
    <property type="term" value="P:fatty acid biosynthetic process"/>
    <property type="evidence" value="ECO:0007669"/>
    <property type="project" value="TreeGrafter"/>
</dbReference>
<dbReference type="InterPro" id="IPR050858">
    <property type="entry name" value="Mal-CoA-ACP_Trans/PKS_FabD"/>
</dbReference>
<dbReference type="Gene3D" id="3.30.70.250">
    <property type="entry name" value="Malonyl-CoA ACP transacylase, ACP-binding"/>
    <property type="match status" value="1"/>
</dbReference>
<dbReference type="FunFam" id="3.30.70.250:FF:000001">
    <property type="entry name" value="Malonyl CoA-acyl carrier protein transacylase"/>
    <property type="match status" value="1"/>
</dbReference>
<dbReference type="InterPro" id="IPR004410">
    <property type="entry name" value="Malonyl_CoA-ACP_transAc_FabD"/>
</dbReference>
<proteinExistence type="inferred from homology"/>
<organism evidence="9 10">
    <name type="scientific">Ralstonia solanacearum</name>
    <name type="common">Pseudomonas solanacearum</name>
    <dbReference type="NCBI Taxonomy" id="305"/>
    <lineage>
        <taxon>Bacteria</taxon>
        <taxon>Pseudomonadati</taxon>
        <taxon>Pseudomonadota</taxon>
        <taxon>Betaproteobacteria</taxon>
        <taxon>Burkholderiales</taxon>
        <taxon>Burkholderiaceae</taxon>
        <taxon>Ralstonia</taxon>
        <taxon>Ralstonia solanacearum species complex</taxon>
    </lineage>
</organism>
<reference evidence="9 10" key="1">
    <citation type="submission" date="2017-08" db="EMBL/GenBank/DDBJ databases">
        <title>Genome sequences of Ralstonia solanacearum Species Complex (RSSC) isolated from Potato bacterial wilts in Korea.</title>
        <authorList>
            <person name="Cho H."/>
            <person name="Song E.-S."/>
            <person name="Lee Y.K."/>
            <person name="Lee S."/>
            <person name="Lee S.-W."/>
            <person name="Jo A."/>
            <person name="Kim J.-G."/>
            <person name="Hwang I."/>
        </authorList>
    </citation>
    <scope>NUCLEOTIDE SEQUENCE [LARGE SCALE GENOMIC DNA]</scope>
    <source>
        <strain evidence="9 10">T98</strain>
    </source>
</reference>
<dbReference type="GO" id="GO:0005829">
    <property type="term" value="C:cytosol"/>
    <property type="evidence" value="ECO:0007669"/>
    <property type="project" value="TreeGrafter"/>
</dbReference>
<evidence type="ECO:0000256" key="6">
    <source>
        <dbReference type="PIRNR" id="PIRNR000446"/>
    </source>
</evidence>
<dbReference type="NCBIfam" id="TIGR00128">
    <property type="entry name" value="fabD"/>
    <property type="match status" value="1"/>
</dbReference>
<dbReference type="SMART" id="SM00827">
    <property type="entry name" value="PKS_AT"/>
    <property type="match status" value="1"/>
</dbReference>
<evidence type="ECO:0000256" key="2">
    <source>
        <dbReference type="ARBA" id="ARBA00018953"/>
    </source>
</evidence>
<name>A0AAD0S7L8_RALSL</name>
<feature type="active site" evidence="7">
    <location>
        <position position="199"/>
    </location>
</feature>